<dbReference type="PANTHER" id="PTHR30136">
    <property type="entry name" value="HELIX-TURN-HELIX TRANSCRIPTIONAL REGULATOR, ICLR FAMILY"/>
    <property type="match status" value="1"/>
</dbReference>
<dbReference type="Gene3D" id="1.10.10.10">
    <property type="entry name" value="Winged helix-like DNA-binding domain superfamily/Winged helix DNA-binding domain"/>
    <property type="match status" value="1"/>
</dbReference>
<dbReference type="PANTHER" id="PTHR30136:SF34">
    <property type="entry name" value="TRANSCRIPTIONAL REGULATOR"/>
    <property type="match status" value="1"/>
</dbReference>
<dbReference type="Proteomes" id="UP001596122">
    <property type="component" value="Unassembled WGS sequence"/>
</dbReference>
<gene>
    <name evidence="6" type="ORF">ACFPJ6_14605</name>
</gene>
<dbReference type="EMBL" id="JBHSLD010000014">
    <property type="protein sequence ID" value="MFC5382005.1"/>
    <property type="molecule type" value="Genomic_DNA"/>
</dbReference>
<dbReference type="InterPro" id="IPR029016">
    <property type="entry name" value="GAF-like_dom_sf"/>
</dbReference>
<evidence type="ECO:0000313" key="7">
    <source>
        <dbReference type="Proteomes" id="UP001596122"/>
    </source>
</evidence>
<keyword evidence="1" id="KW-0805">Transcription regulation</keyword>
<dbReference type="InterPro" id="IPR036388">
    <property type="entry name" value="WH-like_DNA-bd_sf"/>
</dbReference>
<comment type="caution">
    <text evidence="6">The sequence shown here is derived from an EMBL/GenBank/DDBJ whole genome shotgun (WGS) entry which is preliminary data.</text>
</comment>
<dbReference type="Pfam" id="PF09339">
    <property type="entry name" value="HTH_IclR"/>
    <property type="match status" value="1"/>
</dbReference>
<feature type="domain" description="HTH iclR-type" evidence="4">
    <location>
        <begin position="18"/>
        <end position="78"/>
    </location>
</feature>
<dbReference type="RefSeq" id="WP_340269942.1">
    <property type="nucleotide sequence ID" value="NZ_JBBEOG010000005.1"/>
</dbReference>
<dbReference type="InterPro" id="IPR014757">
    <property type="entry name" value="Tscrpt_reg_IclR_C"/>
</dbReference>
<dbReference type="InterPro" id="IPR012794">
    <property type="entry name" value="PcaR_PcaU"/>
</dbReference>
<organism evidence="6 7">
    <name type="scientific">Aquipuribacter nitratireducens</name>
    <dbReference type="NCBI Taxonomy" id="650104"/>
    <lineage>
        <taxon>Bacteria</taxon>
        <taxon>Bacillati</taxon>
        <taxon>Actinomycetota</taxon>
        <taxon>Actinomycetes</taxon>
        <taxon>Micrococcales</taxon>
        <taxon>Intrasporangiaceae</taxon>
        <taxon>Aquipuribacter</taxon>
    </lineage>
</organism>
<dbReference type="Pfam" id="PF01614">
    <property type="entry name" value="IclR_C"/>
    <property type="match status" value="1"/>
</dbReference>
<evidence type="ECO:0000259" key="4">
    <source>
        <dbReference type="PROSITE" id="PS51077"/>
    </source>
</evidence>
<evidence type="ECO:0000256" key="1">
    <source>
        <dbReference type="ARBA" id="ARBA00023015"/>
    </source>
</evidence>
<keyword evidence="3" id="KW-0804">Transcription</keyword>
<dbReference type="NCBIfam" id="TIGR02431">
    <property type="entry name" value="pcaR_pcaU"/>
    <property type="match status" value="1"/>
</dbReference>
<dbReference type="SUPFAM" id="SSF55781">
    <property type="entry name" value="GAF domain-like"/>
    <property type="match status" value="1"/>
</dbReference>
<dbReference type="Gene3D" id="3.30.450.40">
    <property type="match status" value="1"/>
</dbReference>
<reference evidence="7" key="1">
    <citation type="journal article" date="2019" name="Int. J. Syst. Evol. Microbiol.">
        <title>The Global Catalogue of Microorganisms (GCM) 10K type strain sequencing project: providing services to taxonomists for standard genome sequencing and annotation.</title>
        <authorList>
            <consortium name="The Broad Institute Genomics Platform"/>
            <consortium name="The Broad Institute Genome Sequencing Center for Infectious Disease"/>
            <person name="Wu L."/>
            <person name="Ma J."/>
        </authorList>
    </citation>
    <scope>NUCLEOTIDE SEQUENCE [LARGE SCALE GENOMIC DNA]</scope>
    <source>
        <strain evidence="7">CCUG 43114</strain>
    </source>
</reference>
<dbReference type="InterPro" id="IPR050707">
    <property type="entry name" value="HTH_MetabolicPath_Reg"/>
</dbReference>
<name>A0ABW0GRY7_9MICO</name>
<accession>A0ABW0GRY7</accession>
<protein>
    <submittedName>
        <fullName evidence="6">IclR family transcriptional regulator C-terminal domain-containing protein</fullName>
    </submittedName>
</protein>
<evidence type="ECO:0000259" key="5">
    <source>
        <dbReference type="PROSITE" id="PS51078"/>
    </source>
</evidence>
<feature type="domain" description="IclR-ED" evidence="5">
    <location>
        <begin position="79"/>
        <end position="263"/>
    </location>
</feature>
<keyword evidence="2" id="KW-0238">DNA-binding</keyword>
<dbReference type="SMART" id="SM00346">
    <property type="entry name" value="HTH_ICLR"/>
    <property type="match status" value="1"/>
</dbReference>
<evidence type="ECO:0000313" key="6">
    <source>
        <dbReference type="EMBL" id="MFC5382005.1"/>
    </source>
</evidence>
<sequence>MTTVVGRAEVHVSSETFVRSLERGLAVIRAFDAEHPRLSLSEVARRTGLTRAAARRFLLTLVELGYVHASDGVFSLRPRVLELGFAYLSGLRLVDVAHPHMQSLSDAVHESVSVSVLDGDDLVYVGRVHARKIMTVALDVGSRLPAYCTSMGRVLLAHAPADRLSDYLARVDLVARTPHTVTDAAALAEVLDRVRADGFAVVDQELELGLRSVAVPLHARGGEVVAAMNVAAPLERGSLEEIRAELLPPLLAAARECEADLLAV</sequence>
<dbReference type="PROSITE" id="PS51078">
    <property type="entry name" value="ICLR_ED"/>
    <property type="match status" value="1"/>
</dbReference>
<keyword evidence="7" id="KW-1185">Reference proteome</keyword>
<dbReference type="InterPro" id="IPR036390">
    <property type="entry name" value="WH_DNA-bd_sf"/>
</dbReference>
<evidence type="ECO:0000256" key="2">
    <source>
        <dbReference type="ARBA" id="ARBA00023125"/>
    </source>
</evidence>
<evidence type="ECO:0000256" key="3">
    <source>
        <dbReference type="ARBA" id="ARBA00023163"/>
    </source>
</evidence>
<dbReference type="SUPFAM" id="SSF46785">
    <property type="entry name" value="Winged helix' DNA-binding domain"/>
    <property type="match status" value="1"/>
</dbReference>
<proteinExistence type="predicted"/>
<dbReference type="InterPro" id="IPR005471">
    <property type="entry name" value="Tscrpt_reg_IclR_N"/>
</dbReference>
<dbReference type="PROSITE" id="PS51077">
    <property type="entry name" value="HTH_ICLR"/>
    <property type="match status" value="1"/>
</dbReference>